<sequence>MQQSVLKLSKPLLFTAVAVWLATGQAMAQSAGNAYRAEIVLLERIVAPEDVEEQMANRRVQPQPELPSQLVVTDANGNSHSTLRLVPKHEMTLSRAADRLVNSGRYKVLMTAGWYQSFPPNYNGQPMQVAVGDWLPEAGMREVEGTITIDRQRFLHVGVELNHWQPMPQTSQPQQTELQTGQPESVAAMASGGELQGAGSIEIMDEPQLNAELLTWIRETRRMRSEEIHFLDSPTIGVLVLFKKIGG</sequence>
<proteinExistence type="predicted"/>
<dbReference type="Pfam" id="PF10972">
    <property type="entry name" value="CsiV"/>
    <property type="match status" value="1"/>
</dbReference>
<name>A0A1I4NSP4_9GAMM</name>
<organism evidence="2 3">
    <name type="scientific">Marinobacter zhejiangensis</name>
    <dbReference type="NCBI Taxonomy" id="488535"/>
    <lineage>
        <taxon>Bacteria</taxon>
        <taxon>Pseudomonadati</taxon>
        <taxon>Pseudomonadota</taxon>
        <taxon>Gammaproteobacteria</taxon>
        <taxon>Pseudomonadales</taxon>
        <taxon>Marinobacteraceae</taxon>
        <taxon>Marinobacter</taxon>
    </lineage>
</organism>
<keyword evidence="3" id="KW-1185">Reference proteome</keyword>
<dbReference type="Proteomes" id="UP000198519">
    <property type="component" value="Unassembled WGS sequence"/>
</dbReference>
<evidence type="ECO:0000256" key="1">
    <source>
        <dbReference type="SAM" id="SignalP"/>
    </source>
</evidence>
<feature type="chain" id="PRO_5011630320" evidence="1">
    <location>
        <begin position="29"/>
        <end position="247"/>
    </location>
</feature>
<dbReference type="AlphaFoldDB" id="A0A1I4NSP4"/>
<reference evidence="3" key="1">
    <citation type="submission" date="2016-10" db="EMBL/GenBank/DDBJ databases">
        <authorList>
            <person name="Varghese N."/>
            <person name="Submissions S."/>
        </authorList>
    </citation>
    <scope>NUCLEOTIDE SEQUENCE [LARGE SCALE GENOMIC DNA]</scope>
    <source>
        <strain evidence="3">CGMCC 1.7061</strain>
    </source>
</reference>
<evidence type="ECO:0000313" key="2">
    <source>
        <dbReference type="EMBL" id="SFM18307.1"/>
    </source>
</evidence>
<evidence type="ECO:0000313" key="3">
    <source>
        <dbReference type="Proteomes" id="UP000198519"/>
    </source>
</evidence>
<dbReference type="EMBL" id="FOUE01000002">
    <property type="protein sequence ID" value="SFM18307.1"/>
    <property type="molecule type" value="Genomic_DNA"/>
</dbReference>
<feature type="signal peptide" evidence="1">
    <location>
        <begin position="1"/>
        <end position="28"/>
    </location>
</feature>
<dbReference type="InterPro" id="IPR021241">
    <property type="entry name" value="CsiV"/>
</dbReference>
<protein>
    <submittedName>
        <fullName evidence="2">Peptidoglycan-binding protein, CsiV</fullName>
    </submittedName>
</protein>
<keyword evidence="1" id="KW-0732">Signal</keyword>
<dbReference type="STRING" id="488535.SAMN04487963_1581"/>
<gene>
    <name evidence="2" type="ORF">SAMN04487963_1581</name>
</gene>
<accession>A0A1I4NSP4</accession>